<dbReference type="Proteomes" id="UP000242662">
    <property type="component" value="Unassembled WGS sequence"/>
</dbReference>
<dbReference type="AlphaFoldDB" id="A0A1G6HFD4"/>
<keyword evidence="1" id="KW-0732">Signal</keyword>
<sequence>MKFKRIFTGILASSMLLTTGFTFATPTYAATKGITQETNEHDKDNTVVSHVLTEDYILKASGTGWGDYAEFTATQSAIRIQASTSLIPDGPEYTTAWFLMELHEEANWWLEYTGQILVENGGTYDYTWLVTPGKTYKLVAASLTHDEPFESGSSTDISGTINIDYVKKADPNNPKNE</sequence>
<evidence type="ECO:0000313" key="2">
    <source>
        <dbReference type="EMBL" id="SDB92864.1"/>
    </source>
</evidence>
<proteinExistence type="predicted"/>
<reference evidence="3" key="1">
    <citation type="submission" date="2016-09" db="EMBL/GenBank/DDBJ databases">
        <authorList>
            <person name="Varghese N."/>
            <person name="Submissions S."/>
        </authorList>
    </citation>
    <scope>NUCLEOTIDE SEQUENCE [LARGE SCALE GENOMIC DNA]</scope>
    <source>
        <strain evidence="3">25nlg</strain>
    </source>
</reference>
<evidence type="ECO:0000256" key="1">
    <source>
        <dbReference type="SAM" id="SignalP"/>
    </source>
</evidence>
<dbReference type="EMBL" id="FMYM01000003">
    <property type="protein sequence ID" value="SDB92864.1"/>
    <property type="molecule type" value="Genomic_DNA"/>
</dbReference>
<accession>A0A1G6HFD4</accession>
<feature type="chain" id="PRO_5038726607" evidence="1">
    <location>
        <begin position="25"/>
        <end position="177"/>
    </location>
</feature>
<dbReference type="RefSeq" id="WP_090775104.1">
    <property type="nucleotide sequence ID" value="NZ_FMYM01000003.1"/>
</dbReference>
<organism evidence="2 3">
    <name type="scientific">Shouchella lonarensis</name>
    <dbReference type="NCBI Taxonomy" id="1464122"/>
    <lineage>
        <taxon>Bacteria</taxon>
        <taxon>Bacillati</taxon>
        <taxon>Bacillota</taxon>
        <taxon>Bacilli</taxon>
        <taxon>Bacillales</taxon>
        <taxon>Bacillaceae</taxon>
        <taxon>Shouchella</taxon>
    </lineage>
</organism>
<gene>
    <name evidence="2" type="ORF">SAMN05421737_103265</name>
</gene>
<evidence type="ECO:0000313" key="3">
    <source>
        <dbReference type="Proteomes" id="UP000242662"/>
    </source>
</evidence>
<keyword evidence="3" id="KW-1185">Reference proteome</keyword>
<protein>
    <submittedName>
        <fullName evidence="2">Uncharacterized protein</fullName>
    </submittedName>
</protein>
<dbReference type="OrthoDB" id="2989018at2"/>
<name>A0A1G6HFD4_9BACI</name>
<feature type="signal peptide" evidence="1">
    <location>
        <begin position="1"/>
        <end position="24"/>
    </location>
</feature>